<dbReference type="Proteomes" id="UP000789405">
    <property type="component" value="Unassembled WGS sequence"/>
</dbReference>
<feature type="non-terminal residue" evidence="1">
    <location>
        <position position="1"/>
    </location>
</feature>
<feature type="non-terminal residue" evidence="1">
    <location>
        <position position="46"/>
    </location>
</feature>
<protein>
    <submittedName>
        <fullName evidence="1">13079_t:CDS:1</fullName>
    </submittedName>
</protein>
<keyword evidence="2" id="KW-1185">Reference proteome</keyword>
<comment type="caution">
    <text evidence="1">The sequence shown here is derived from an EMBL/GenBank/DDBJ whole genome shotgun (WGS) entry which is preliminary data.</text>
</comment>
<name>A0A9N9KEX4_9GLOM</name>
<dbReference type="EMBL" id="CAJVPY010065350">
    <property type="protein sequence ID" value="CAG8824763.1"/>
    <property type="molecule type" value="Genomic_DNA"/>
</dbReference>
<organism evidence="1 2">
    <name type="scientific">Dentiscutata erythropus</name>
    <dbReference type="NCBI Taxonomy" id="1348616"/>
    <lineage>
        <taxon>Eukaryota</taxon>
        <taxon>Fungi</taxon>
        <taxon>Fungi incertae sedis</taxon>
        <taxon>Mucoromycota</taxon>
        <taxon>Glomeromycotina</taxon>
        <taxon>Glomeromycetes</taxon>
        <taxon>Diversisporales</taxon>
        <taxon>Gigasporaceae</taxon>
        <taxon>Dentiscutata</taxon>
    </lineage>
</organism>
<dbReference type="AlphaFoldDB" id="A0A9N9KEX4"/>
<sequence length="46" mass="5547">EEKKFLVNELRNIYDALRIDDDSVEKRLCNICQNLHQAIQYCEFCI</sequence>
<proteinExistence type="predicted"/>
<accession>A0A9N9KEX4</accession>
<evidence type="ECO:0000313" key="1">
    <source>
        <dbReference type="EMBL" id="CAG8824763.1"/>
    </source>
</evidence>
<gene>
    <name evidence="1" type="ORF">DERYTH_LOCUS27764</name>
</gene>
<evidence type="ECO:0000313" key="2">
    <source>
        <dbReference type="Proteomes" id="UP000789405"/>
    </source>
</evidence>
<reference evidence="1" key="1">
    <citation type="submission" date="2021-06" db="EMBL/GenBank/DDBJ databases">
        <authorList>
            <person name="Kallberg Y."/>
            <person name="Tangrot J."/>
            <person name="Rosling A."/>
        </authorList>
    </citation>
    <scope>NUCLEOTIDE SEQUENCE</scope>
    <source>
        <strain evidence="1">MA453B</strain>
    </source>
</reference>